<evidence type="ECO:0000256" key="1">
    <source>
        <dbReference type="SAM" id="MobiDB-lite"/>
    </source>
</evidence>
<feature type="region of interest" description="Disordered" evidence="1">
    <location>
        <begin position="558"/>
        <end position="595"/>
    </location>
</feature>
<dbReference type="OMA" id="CLTIAMN"/>
<feature type="compositionally biased region" description="Polar residues" evidence="1">
    <location>
        <begin position="564"/>
        <end position="576"/>
    </location>
</feature>
<keyword evidence="3" id="KW-1185">Reference proteome</keyword>
<dbReference type="KEGG" id="ure:UREG_04651"/>
<reference evidence="3" key="1">
    <citation type="journal article" date="2009" name="Genome Res.">
        <title>Comparative genomic analyses of the human fungal pathogens Coccidioides and their relatives.</title>
        <authorList>
            <person name="Sharpton T.J."/>
            <person name="Stajich J.E."/>
            <person name="Rounsley S.D."/>
            <person name="Gardner M.J."/>
            <person name="Wortman J.R."/>
            <person name="Jordar V.S."/>
            <person name="Maiti R."/>
            <person name="Kodira C.D."/>
            <person name="Neafsey D.E."/>
            <person name="Zeng Q."/>
            <person name="Hung C.-Y."/>
            <person name="McMahan C."/>
            <person name="Muszewska A."/>
            <person name="Grynberg M."/>
            <person name="Mandel M.A."/>
            <person name="Kellner E.M."/>
            <person name="Barker B.M."/>
            <person name="Galgiani J.N."/>
            <person name="Orbach M.J."/>
            <person name="Kirkland T.N."/>
            <person name="Cole G.T."/>
            <person name="Henn M.R."/>
            <person name="Birren B.W."/>
            <person name="Taylor J.W."/>
        </authorList>
    </citation>
    <scope>NUCLEOTIDE SEQUENCE [LARGE SCALE GENOMIC DNA]</scope>
    <source>
        <strain evidence="3">UAMH 1704</strain>
    </source>
</reference>
<evidence type="ECO:0000313" key="3">
    <source>
        <dbReference type="Proteomes" id="UP000002058"/>
    </source>
</evidence>
<protein>
    <submittedName>
        <fullName evidence="2">Uncharacterized protein</fullName>
    </submittedName>
</protein>
<proteinExistence type="predicted"/>
<dbReference type="OrthoDB" id="5404794at2759"/>
<organism evidence="2 3">
    <name type="scientific">Uncinocarpus reesii (strain UAMH 1704)</name>
    <dbReference type="NCBI Taxonomy" id="336963"/>
    <lineage>
        <taxon>Eukaryota</taxon>
        <taxon>Fungi</taxon>
        <taxon>Dikarya</taxon>
        <taxon>Ascomycota</taxon>
        <taxon>Pezizomycotina</taxon>
        <taxon>Eurotiomycetes</taxon>
        <taxon>Eurotiomycetidae</taxon>
        <taxon>Onygenales</taxon>
        <taxon>Onygenaceae</taxon>
        <taxon>Uncinocarpus</taxon>
    </lineage>
</organism>
<feature type="region of interest" description="Disordered" evidence="1">
    <location>
        <begin position="242"/>
        <end position="283"/>
    </location>
</feature>
<dbReference type="EMBL" id="CH476616">
    <property type="protein sequence ID" value="EEP79805.1"/>
    <property type="molecule type" value="Genomic_DNA"/>
</dbReference>
<accession>C4JQ97</accession>
<feature type="compositionally biased region" description="Acidic residues" evidence="1">
    <location>
        <begin position="9"/>
        <end position="18"/>
    </location>
</feature>
<name>C4JQ97_UNCRE</name>
<feature type="region of interest" description="Disordered" evidence="1">
    <location>
        <begin position="356"/>
        <end position="384"/>
    </location>
</feature>
<feature type="region of interest" description="Disordered" evidence="1">
    <location>
        <begin position="1"/>
        <end position="68"/>
    </location>
</feature>
<feature type="compositionally biased region" description="Polar residues" evidence="1">
    <location>
        <begin position="246"/>
        <end position="255"/>
    </location>
</feature>
<dbReference type="Proteomes" id="UP000002058">
    <property type="component" value="Unassembled WGS sequence"/>
</dbReference>
<dbReference type="InParanoid" id="C4JQ97"/>
<evidence type="ECO:0000313" key="2">
    <source>
        <dbReference type="EMBL" id="EEP79805.1"/>
    </source>
</evidence>
<dbReference type="HOGENOM" id="CLU_442919_0_0_1"/>
<feature type="compositionally biased region" description="Basic residues" evidence="1">
    <location>
        <begin position="371"/>
        <end position="384"/>
    </location>
</feature>
<feature type="compositionally biased region" description="Basic residues" evidence="1">
    <location>
        <begin position="468"/>
        <end position="477"/>
    </location>
</feature>
<dbReference type="eggNOG" id="ENOG502SRG9">
    <property type="taxonomic scope" value="Eukaryota"/>
</dbReference>
<dbReference type="RefSeq" id="XP_002545134.1">
    <property type="nucleotide sequence ID" value="XM_002545088.1"/>
</dbReference>
<dbReference type="VEuPathDB" id="FungiDB:UREG_04651"/>
<dbReference type="AlphaFoldDB" id="C4JQ97"/>
<feature type="region of interest" description="Disordered" evidence="1">
    <location>
        <begin position="172"/>
        <end position="196"/>
    </location>
</feature>
<sequence>MTAHRVIQDSDESEDELGDIATRGATLQELSQNADASDAKEDDDGPASDRVDPAGAINDVQHSSNPEPDYIVACDVSLHHQNIPELGGDQANVKRRKTAAFADIAHCHHTTPAVGFGNQLPEADSQAHAPTHNNTILPDATIIEPSEPLFEVVSQNEADIPMKPHRAFEKSFQNTSSRQKPMLIPTDSPHDTEPMSSTTFARARTTWTSYDALAPASSANSVDELALPVSVQVTVNKYHLQDRRTQIQSKDNSNTDQDDPLSDDFGGTPMEMYRPRPSRSRAKKEELAGVDIHHNTTEYLRGDSPQIPPQFQLNANIESKGGPWNNMRQEETHDPEVDYMKPARIESITTPAIQSEVQPADKRVVPETSAKGRKPAGKKKLKRGKTTSVIVQKVLDPDVEDDVIWVDERPVVRPLENEKCINPSNEDLRNGSKATAEQTIQKAGTVIETPTVSIQRPDIDINQNATAPKKRGRKPKKKSETVAVEIPPINHGNQDRIEVPIDGLAFHSATLNDTTLERAQSIASDTMDKPIDVEAQDVTHENEAGQLPLPALELVSNAGKENESAQPNEPQPSFTPKKSAEKGPDKHSPITVNKQFSYRVGLSRKARIAPLLKVIRK</sequence>
<feature type="region of interest" description="Disordered" evidence="1">
    <location>
        <begin position="457"/>
        <end position="495"/>
    </location>
</feature>
<gene>
    <name evidence="2" type="ORF">UREG_04651</name>
</gene>
<feature type="compositionally biased region" description="Basic and acidic residues" evidence="1">
    <location>
        <begin position="578"/>
        <end position="588"/>
    </location>
</feature>
<dbReference type="GeneID" id="8440036"/>